<organism evidence="2 3">
    <name type="scientific">Sporomusa silvacetica DSM 10669</name>
    <dbReference type="NCBI Taxonomy" id="1123289"/>
    <lineage>
        <taxon>Bacteria</taxon>
        <taxon>Bacillati</taxon>
        <taxon>Bacillota</taxon>
        <taxon>Negativicutes</taxon>
        <taxon>Selenomonadales</taxon>
        <taxon>Sporomusaceae</taxon>
        <taxon>Sporomusa</taxon>
    </lineage>
</organism>
<evidence type="ECO:0000259" key="1">
    <source>
        <dbReference type="Pfam" id="PF24292"/>
    </source>
</evidence>
<proteinExistence type="predicted"/>
<name>A0ABZ3IQ40_9FIRM</name>
<sequence length="63" mass="7372">MAIGKFICHKCDKKLEPENIVLEYLGRRMTHQFLSCPECKLIYIPEEIVEGKIHQVEIALEDK</sequence>
<dbReference type="Pfam" id="PF24292">
    <property type="entry name" value="DUF7479"/>
    <property type="match status" value="1"/>
</dbReference>
<gene>
    <name evidence="2" type="ORF">SPSIL_036970</name>
</gene>
<dbReference type="InterPro" id="IPR055902">
    <property type="entry name" value="DUF7479"/>
</dbReference>
<dbReference type="RefSeq" id="WP_094604254.1">
    <property type="nucleotide sequence ID" value="NZ_CP155573.1"/>
</dbReference>
<reference evidence="2" key="1">
    <citation type="submission" date="2024-05" db="EMBL/GenBank/DDBJ databases">
        <title>Isolation and characterization of Sporomusa carbonis sp. nov., a carboxydotrophic hydrogenogen in the genus of Sporomusa isolated from a charcoal burning pile.</title>
        <authorList>
            <person name="Boeer T."/>
            <person name="Rosenbaum F."/>
            <person name="Eysell L."/>
            <person name="Mueller V."/>
            <person name="Daniel R."/>
            <person name="Poehlein A."/>
        </authorList>
    </citation>
    <scope>NUCLEOTIDE SEQUENCE [LARGE SCALE GENOMIC DNA]</scope>
    <source>
        <strain evidence="2">DSM 10669</strain>
    </source>
</reference>
<protein>
    <recommendedName>
        <fullName evidence="1">DUF7479 domain-containing protein</fullName>
    </recommendedName>
</protein>
<dbReference type="NCBIfam" id="NF045645">
    <property type="entry name" value="DVU_1557_fam"/>
    <property type="match status" value="1"/>
</dbReference>
<feature type="domain" description="DUF7479" evidence="1">
    <location>
        <begin position="5"/>
        <end position="63"/>
    </location>
</feature>
<accession>A0ABZ3IQ40</accession>
<dbReference type="EMBL" id="CP155573">
    <property type="protein sequence ID" value="XFO67498.1"/>
    <property type="molecule type" value="Genomic_DNA"/>
</dbReference>
<keyword evidence="3" id="KW-1185">Reference proteome</keyword>
<dbReference type="InterPro" id="IPR054656">
    <property type="entry name" value="DVU_1557-like"/>
</dbReference>
<evidence type="ECO:0000313" key="2">
    <source>
        <dbReference type="EMBL" id="XFO67498.1"/>
    </source>
</evidence>
<dbReference type="Proteomes" id="UP000216752">
    <property type="component" value="Chromosome"/>
</dbReference>
<evidence type="ECO:0000313" key="3">
    <source>
        <dbReference type="Proteomes" id="UP000216752"/>
    </source>
</evidence>